<reference evidence="2 3" key="1">
    <citation type="submission" date="2014-06" db="EMBL/GenBank/DDBJ databases">
        <authorList>
            <person name="Urmite Genomes Urmite Genomes"/>
        </authorList>
    </citation>
    <scope>NUCLEOTIDE SEQUENCE [LARGE SCALE GENOMIC DNA]</scope>
</reference>
<keyword evidence="1" id="KW-0812">Transmembrane</keyword>
<feature type="transmembrane region" description="Helical" evidence="1">
    <location>
        <begin position="198"/>
        <end position="218"/>
    </location>
</feature>
<dbReference type="AlphaFoldDB" id="A0A078KRB4"/>
<keyword evidence="1" id="KW-0472">Membrane</keyword>
<protein>
    <recommendedName>
        <fullName evidence="4">DUF1345 domain-containing protein</fullName>
    </recommendedName>
</protein>
<dbReference type="Proteomes" id="UP000044071">
    <property type="component" value="Unassembled WGS sequence"/>
</dbReference>
<gene>
    <name evidence="2" type="ORF">BN59_01214</name>
</gene>
<evidence type="ECO:0000313" key="3">
    <source>
        <dbReference type="Proteomes" id="UP000044071"/>
    </source>
</evidence>
<name>A0A078KRB4_9GAMM</name>
<dbReference type="STRING" id="1034943.BN59_01214"/>
<organism evidence="2 3">
    <name type="scientific">Legionella massiliensis</name>
    <dbReference type="NCBI Taxonomy" id="1034943"/>
    <lineage>
        <taxon>Bacteria</taxon>
        <taxon>Pseudomonadati</taxon>
        <taxon>Pseudomonadota</taxon>
        <taxon>Gammaproteobacteria</taxon>
        <taxon>Legionellales</taxon>
        <taxon>Legionellaceae</taxon>
        <taxon>Legionella</taxon>
    </lineage>
</organism>
<evidence type="ECO:0000256" key="1">
    <source>
        <dbReference type="SAM" id="Phobius"/>
    </source>
</evidence>
<keyword evidence="1" id="KW-1133">Transmembrane helix</keyword>
<feature type="transmembrane region" description="Helical" evidence="1">
    <location>
        <begin position="39"/>
        <end position="56"/>
    </location>
</feature>
<feature type="transmembrane region" description="Helical" evidence="1">
    <location>
        <begin position="65"/>
        <end position="87"/>
    </location>
</feature>
<accession>A0A078KRB4</accession>
<proteinExistence type="predicted"/>
<dbReference type="EMBL" id="CCSB01000001">
    <property type="protein sequence ID" value="CDZ76935.1"/>
    <property type="molecule type" value="Genomic_DNA"/>
</dbReference>
<dbReference type="OrthoDB" id="5402524at2"/>
<evidence type="ECO:0000313" key="2">
    <source>
        <dbReference type="EMBL" id="CDZ76935.1"/>
    </source>
</evidence>
<evidence type="ECO:0008006" key="4">
    <source>
        <dbReference type="Google" id="ProtNLM"/>
    </source>
</evidence>
<feature type="transmembrane region" description="Helical" evidence="1">
    <location>
        <begin position="99"/>
        <end position="119"/>
    </location>
</feature>
<keyword evidence="3" id="KW-1185">Reference proteome</keyword>
<dbReference type="eggNOG" id="COG4291">
    <property type="taxonomic scope" value="Bacteria"/>
</dbReference>
<sequence length="227" mass="25524">MVNMQIASENRWPALLALFTLALLYQALPTVFYWGPRGLMIGFVAVLTIPMIITHYHENHRTHRVLALSVNVWITLYIIISVARLVIAELEGQIGPKHLLLSSVVLWVANILLFALWYWNLDAGGPTKRASKEQSGLTAFMFPQTQISLVQDKNLPSSISQWMPNFIDYLFLAFNTSTAFSPTDTPVLSRWAKCMSMIQALISLTIVLMLAARAVNILSPDVNYFVS</sequence>